<reference evidence="6 7" key="1">
    <citation type="submission" date="2014-03" db="EMBL/GenBank/DDBJ databases">
        <title>Genome sequence of Clostridium litorale W6, DSM 5388.</title>
        <authorList>
            <person name="Poehlein A."/>
            <person name="Jagirdar A."/>
            <person name="Khonsari B."/>
            <person name="Chibani C.M."/>
            <person name="Gutierrez Gutierrez D.A."/>
            <person name="Davydova E."/>
            <person name="Alghaithi H.S."/>
            <person name="Nair K.P."/>
            <person name="Dhamotharan K."/>
            <person name="Chandran L."/>
            <person name="G W."/>
            <person name="Daniel R."/>
        </authorList>
    </citation>
    <scope>NUCLEOTIDE SEQUENCE [LARGE SCALE GENOMIC DNA]</scope>
    <source>
        <strain evidence="6 7">W6</strain>
    </source>
</reference>
<evidence type="ECO:0000313" key="6">
    <source>
        <dbReference type="EMBL" id="KDR94695.1"/>
    </source>
</evidence>
<dbReference type="InterPro" id="IPR017911">
    <property type="entry name" value="MacB-like_ATP-bd"/>
</dbReference>
<dbReference type="Proteomes" id="UP000027946">
    <property type="component" value="Unassembled WGS sequence"/>
</dbReference>
<dbReference type="PROSITE" id="PS00211">
    <property type="entry name" value="ABC_TRANSPORTER_1"/>
    <property type="match status" value="1"/>
</dbReference>
<evidence type="ECO:0000256" key="2">
    <source>
        <dbReference type="ARBA" id="ARBA00022448"/>
    </source>
</evidence>
<evidence type="ECO:0000256" key="3">
    <source>
        <dbReference type="ARBA" id="ARBA00022741"/>
    </source>
</evidence>
<dbReference type="EMBL" id="JJMM01000013">
    <property type="protein sequence ID" value="KDR94695.1"/>
    <property type="molecule type" value="Genomic_DNA"/>
</dbReference>
<dbReference type="Pfam" id="PF00005">
    <property type="entry name" value="ABC_tran"/>
    <property type="match status" value="1"/>
</dbReference>
<dbReference type="eggNOG" id="COG1136">
    <property type="taxonomic scope" value="Bacteria"/>
</dbReference>
<dbReference type="GO" id="GO:0098796">
    <property type="term" value="C:membrane protein complex"/>
    <property type="evidence" value="ECO:0007669"/>
    <property type="project" value="UniProtKB-ARBA"/>
</dbReference>
<comment type="caution">
    <text evidence="6">The sequence shown here is derived from an EMBL/GenBank/DDBJ whole genome shotgun (WGS) entry which is preliminary data.</text>
</comment>
<protein>
    <submittedName>
        <fullName evidence="6">Putative ABC transporter ATP-binding protein</fullName>
    </submittedName>
</protein>
<dbReference type="CDD" id="cd03255">
    <property type="entry name" value="ABC_MJ0796_LolCDE_FtsE"/>
    <property type="match status" value="1"/>
</dbReference>
<gene>
    <name evidence="6" type="ORF">CLIT_13c00170</name>
</gene>
<organism evidence="6 7">
    <name type="scientific">Peptoclostridium litorale DSM 5388</name>
    <dbReference type="NCBI Taxonomy" id="1121324"/>
    <lineage>
        <taxon>Bacteria</taxon>
        <taxon>Bacillati</taxon>
        <taxon>Bacillota</taxon>
        <taxon>Clostridia</taxon>
        <taxon>Peptostreptococcales</taxon>
        <taxon>Peptoclostridiaceae</taxon>
        <taxon>Peptoclostridium</taxon>
    </lineage>
</organism>
<dbReference type="GO" id="GO:0022857">
    <property type="term" value="F:transmembrane transporter activity"/>
    <property type="evidence" value="ECO:0007669"/>
    <property type="project" value="UniProtKB-ARBA"/>
</dbReference>
<dbReference type="RefSeq" id="WP_038265742.1">
    <property type="nucleotide sequence ID" value="NZ_FSRH01000017.1"/>
</dbReference>
<sequence>MEVLIEGRGIWKQYQMGEVTVNALKGVDFEVYRGEFIVVLGPSGSGKSTLLNIIGGMDSPTKGELIYDGRAISGASERELTQYRRNNVGFVFQFYNLMPNLTAGENIGLSVEIANEPLEIDYVLEKIGLSERKNHFPSQLSGGEQQRVAIGRALAKNPDLLLCDEPTGALDLSTGVEILKFLRDFNRELKKTVMIITHNAGIGKIGDRVFYIRDGMIEKIEKNEKPLRPEEVSW</sequence>
<dbReference type="STRING" id="1121324.CLIT_13c00170"/>
<accession>A0A069RES8</accession>
<keyword evidence="7" id="KW-1185">Reference proteome</keyword>
<dbReference type="OrthoDB" id="9802264at2"/>
<comment type="similarity">
    <text evidence="1">Belongs to the ABC transporter superfamily.</text>
</comment>
<dbReference type="GO" id="GO:0016887">
    <property type="term" value="F:ATP hydrolysis activity"/>
    <property type="evidence" value="ECO:0007669"/>
    <property type="project" value="InterPro"/>
</dbReference>
<dbReference type="PANTHER" id="PTHR42798">
    <property type="entry name" value="LIPOPROTEIN-RELEASING SYSTEM ATP-BINDING PROTEIN LOLD"/>
    <property type="match status" value="1"/>
</dbReference>
<dbReference type="AlphaFoldDB" id="A0A069RES8"/>
<dbReference type="InterPro" id="IPR017871">
    <property type="entry name" value="ABC_transporter-like_CS"/>
</dbReference>
<evidence type="ECO:0000313" key="7">
    <source>
        <dbReference type="Proteomes" id="UP000027946"/>
    </source>
</evidence>
<dbReference type="Gene3D" id="3.40.50.300">
    <property type="entry name" value="P-loop containing nucleotide triphosphate hydrolases"/>
    <property type="match status" value="1"/>
</dbReference>
<dbReference type="InterPro" id="IPR003439">
    <property type="entry name" value="ABC_transporter-like_ATP-bd"/>
</dbReference>
<proteinExistence type="inferred from homology"/>
<dbReference type="InterPro" id="IPR027417">
    <property type="entry name" value="P-loop_NTPase"/>
</dbReference>
<evidence type="ECO:0000256" key="4">
    <source>
        <dbReference type="ARBA" id="ARBA00022840"/>
    </source>
</evidence>
<feature type="domain" description="ABC transporter" evidence="5">
    <location>
        <begin position="5"/>
        <end position="234"/>
    </location>
</feature>
<dbReference type="SMART" id="SM00382">
    <property type="entry name" value="AAA"/>
    <property type="match status" value="1"/>
</dbReference>
<dbReference type="GO" id="GO:0005524">
    <property type="term" value="F:ATP binding"/>
    <property type="evidence" value="ECO:0007669"/>
    <property type="project" value="UniProtKB-KW"/>
</dbReference>
<dbReference type="SUPFAM" id="SSF52540">
    <property type="entry name" value="P-loop containing nucleoside triphosphate hydrolases"/>
    <property type="match status" value="1"/>
</dbReference>
<dbReference type="PANTHER" id="PTHR42798:SF2">
    <property type="entry name" value="ABC TRANSPORTER ATP-BINDING PROTEIN MG467-RELATED"/>
    <property type="match status" value="1"/>
</dbReference>
<keyword evidence="2" id="KW-0813">Transport</keyword>
<dbReference type="PROSITE" id="PS50893">
    <property type="entry name" value="ABC_TRANSPORTER_2"/>
    <property type="match status" value="1"/>
</dbReference>
<name>A0A069RES8_PEPLI</name>
<evidence type="ECO:0000259" key="5">
    <source>
        <dbReference type="PROSITE" id="PS50893"/>
    </source>
</evidence>
<dbReference type="InterPro" id="IPR003593">
    <property type="entry name" value="AAA+_ATPase"/>
</dbReference>
<keyword evidence="4 6" id="KW-0067">ATP-binding</keyword>
<dbReference type="FunFam" id="3.40.50.300:FF:000032">
    <property type="entry name" value="Export ABC transporter ATP-binding protein"/>
    <property type="match status" value="1"/>
</dbReference>
<evidence type="ECO:0000256" key="1">
    <source>
        <dbReference type="ARBA" id="ARBA00005417"/>
    </source>
</evidence>
<keyword evidence="3" id="KW-0547">Nucleotide-binding</keyword>